<name>A0A5B7G2U8_PORTR</name>
<dbReference type="GO" id="GO:0005737">
    <property type="term" value="C:cytoplasm"/>
    <property type="evidence" value="ECO:0007669"/>
    <property type="project" value="UniProtKB-ARBA"/>
</dbReference>
<gene>
    <name evidence="1" type="ORF">E2C01_045987</name>
</gene>
<keyword evidence="2" id="KW-1185">Reference proteome</keyword>
<reference evidence="1 2" key="1">
    <citation type="submission" date="2019-05" db="EMBL/GenBank/DDBJ databases">
        <title>Another draft genome of Portunus trituberculatus and its Hox gene families provides insights of decapod evolution.</title>
        <authorList>
            <person name="Jeong J.-H."/>
            <person name="Song I."/>
            <person name="Kim S."/>
            <person name="Choi T."/>
            <person name="Kim D."/>
            <person name="Ryu S."/>
            <person name="Kim W."/>
        </authorList>
    </citation>
    <scope>NUCLEOTIDE SEQUENCE [LARGE SCALE GENOMIC DNA]</scope>
    <source>
        <tissue evidence="1">Muscle</tissue>
    </source>
</reference>
<evidence type="ECO:0000313" key="1">
    <source>
        <dbReference type="EMBL" id="MPC52126.1"/>
    </source>
</evidence>
<proteinExistence type="predicted"/>
<comment type="caution">
    <text evidence="1">The sequence shown here is derived from an EMBL/GenBank/DDBJ whole genome shotgun (WGS) entry which is preliminary data.</text>
</comment>
<dbReference type="GO" id="GO:0005524">
    <property type="term" value="F:ATP binding"/>
    <property type="evidence" value="ECO:0007669"/>
    <property type="project" value="InterPro"/>
</dbReference>
<dbReference type="Proteomes" id="UP000324222">
    <property type="component" value="Unassembled WGS sequence"/>
</dbReference>
<organism evidence="1 2">
    <name type="scientific">Portunus trituberculatus</name>
    <name type="common">Swimming crab</name>
    <name type="synonym">Neptunus trituberculatus</name>
    <dbReference type="NCBI Taxonomy" id="210409"/>
    <lineage>
        <taxon>Eukaryota</taxon>
        <taxon>Metazoa</taxon>
        <taxon>Ecdysozoa</taxon>
        <taxon>Arthropoda</taxon>
        <taxon>Crustacea</taxon>
        <taxon>Multicrustacea</taxon>
        <taxon>Malacostraca</taxon>
        <taxon>Eumalacostraca</taxon>
        <taxon>Eucarida</taxon>
        <taxon>Decapoda</taxon>
        <taxon>Pleocyemata</taxon>
        <taxon>Brachyura</taxon>
        <taxon>Eubrachyura</taxon>
        <taxon>Portunoidea</taxon>
        <taxon>Portunidae</taxon>
        <taxon>Portuninae</taxon>
        <taxon>Portunus</taxon>
    </lineage>
</organism>
<protein>
    <submittedName>
        <fullName evidence="1">Uncharacterized protein</fullName>
    </submittedName>
</protein>
<sequence>MLVQWALMHLYYRFNLLLRVIQIVHVCVRKALNIALITRLHGQHLVQDTVTKSLKAHLQNDQPAKVR</sequence>
<dbReference type="GO" id="GO:0016887">
    <property type="term" value="F:ATP hydrolysis activity"/>
    <property type="evidence" value="ECO:0007669"/>
    <property type="project" value="InterPro"/>
</dbReference>
<accession>A0A5B7G2U8</accession>
<dbReference type="InterPro" id="IPR010448">
    <property type="entry name" value="Torsin"/>
</dbReference>
<dbReference type="AlphaFoldDB" id="A0A5B7G2U8"/>
<evidence type="ECO:0000313" key="2">
    <source>
        <dbReference type="Proteomes" id="UP000324222"/>
    </source>
</evidence>
<dbReference type="EMBL" id="VSRR010010638">
    <property type="protein sequence ID" value="MPC52126.1"/>
    <property type="molecule type" value="Genomic_DNA"/>
</dbReference>
<dbReference type="Pfam" id="PF06309">
    <property type="entry name" value="Torsin"/>
    <property type="match status" value="1"/>
</dbReference>